<feature type="domain" description="Solute-binding protein family 3/N-terminal" evidence="3">
    <location>
        <begin position="23"/>
        <end position="242"/>
    </location>
</feature>
<dbReference type="Pfam" id="PF00497">
    <property type="entry name" value="SBP_bac_3"/>
    <property type="match status" value="1"/>
</dbReference>
<evidence type="ECO:0000313" key="4">
    <source>
        <dbReference type="EMBL" id="XBT97108.1"/>
    </source>
</evidence>
<name>A0AAU7S412_9HYPH</name>
<evidence type="ECO:0000259" key="3">
    <source>
        <dbReference type="SMART" id="SM00062"/>
    </source>
</evidence>
<dbReference type="SMART" id="SM00062">
    <property type="entry name" value="PBPb"/>
    <property type="match status" value="1"/>
</dbReference>
<dbReference type="EMBL" id="CP157962">
    <property type="protein sequence ID" value="XBT97108.1"/>
    <property type="molecule type" value="Genomic_DNA"/>
</dbReference>
<dbReference type="InterPro" id="IPR001638">
    <property type="entry name" value="Solute-binding_3/MltF_N"/>
</dbReference>
<sequence length="248" mass="26242">MAANPFNLSTNEKAELAPAGVLSVAVAVGPAASAVWCVRDPGSRQVRGVTIDLAGEIAKRSGLPLELVEFSSSGEIVANAANGSWTLSFVPIDDERRKLLGVGPNYYLGVSTYLTRRDDFQTVRDVDREGVRVAGVAGTATLRSAERTLTNTRISAFGSLDEAMRKFKEGDLDAIALGKESILSMLPGLENCHAVQGHFHEAGTAIVVPQSKSAALAAATRMMEAMKADGTVRKVYDLNQMGHADVAP</sequence>
<gene>
    <name evidence="4" type="ORF">ABM479_27825</name>
</gene>
<keyword evidence="4" id="KW-0614">Plasmid</keyword>
<accession>A0AAU7S412</accession>
<evidence type="ECO:0000256" key="1">
    <source>
        <dbReference type="ARBA" id="ARBA00004418"/>
    </source>
</evidence>
<dbReference type="PANTHER" id="PTHR35936">
    <property type="entry name" value="MEMBRANE-BOUND LYTIC MUREIN TRANSGLYCOSYLASE F"/>
    <property type="match status" value="1"/>
</dbReference>
<proteinExistence type="predicted"/>
<organism evidence="4">
    <name type="scientific">Rhizobium sp. ZPR3</name>
    <dbReference type="NCBI Taxonomy" id="3158967"/>
    <lineage>
        <taxon>Bacteria</taxon>
        <taxon>Pseudomonadati</taxon>
        <taxon>Pseudomonadota</taxon>
        <taxon>Alphaproteobacteria</taxon>
        <taxon>Hyphomicrobiales</taxon>
        <taxon>Rhizobiaceae</taxon>
        <taxon>Rhizobium/Agrobacterium group</taxon>
        <taxon>Rhizobium</taxon>
    </lineage>
</organism>
<reference evidence="4" key="1">
    <citation type="submission" date="2024-06" db="EMBL/GenBank/DDBJ databases">
        <authorList>
            <person name="Li T."/>
            <person name="Gao R."/>
        </authorList>
    </citation>
    <scope>NUCLEOTIDE SEQUENCE</scope>
    <source>
        <strain evidence="4">ZPR3</strain>
        <plasmid evidence="4">unnamed2</plasmid>
    </source>
</reference>
<evidence type="ECO:0000256" key="2">
    <source>
        <dbReference type="ARBA" id="ARBA00022729"/>
    </source>
</evidence>
<dbReference type="AlphaFoldDB" id="A0AAU7S412"/>
<dbReference type="RefSeq" id="WP_349962048.1">
    <property type="nucleotide sequence ID" value="NZ_CP157962.1"/>
</dbReference>
<geneLocation type="plasmid" evidence="4">
    <name>unnamed2</name>
</geneLocation>
<comment type="subcellular location">
    <subcellularLocation>
        <location evidence="1">Periplasm</location>
    </subcellularLocation>
</comment>
<keyword evidence="2" id="KW-0732">Signal</keyword>
<dbReference type="GO" id="GO:0042597">
    <property type="term" value="C:periplasmic space"/>
    <property type="evidence" value="ECO:0007669"/>
    <property type="project" value="UniProtKB-SubCell"/>
</dbReference>
<protein>
    <submittedName>
        <fullName evidence="4">Transporter substrate-binding domain-containing protein</fullName>
    </submittedName>
</protein>
<dbReference type="Gene3D" id="3.40.190.10">
    <property type="entry name" value="Periplasmic binding protein-like II"/>
    <property type="match status" value="2"/>
</dbReference>
<dbReference type="PANTHER" id="PTHR35936:SF17">
    <property type="entry name" value="ARGININE-BINDING EXTRACELLULAR PROTEIN ARTP"/>
    <property type="match status" value="1"/>
</dbReference>
<dbReference type="SUPFAM" id="SSF53850">
    <property type="entry name" value="Periplasmic binding protein-like II"/>
    <property type="match status" value="1"/>
</dbReference>